<keyword evidence="4" id="KW-1185">Reference proteome</keyword>
<gene>
    <name evidence="3" type="ORF">DPMN_106955</name>
</gene>
<dbReference type="PANTHER" id="PTHR15723">
    <property type="entry name" value="CARBOHYDRATE SULFOTRANSFERASE 15"/>
    <property type="match status" value="1"/>
</dbReference>
<dbReference type="InterPro" id="IPR000863">
    <property type="entry name" value="Sulfotransferase_dom"/>
</dbReference>
<reference evidence="3" key="2">
    <citation type="submission" date="2020-11" db="EMBL/GenBank/DDBJ databases">
        <authorList>
            <person name="McCartney M.A."/>
            <person name="Auch B."/>
            <person name="Kono T."/>
            <person name="Mallez S."/>
            <person name="Becker A."/>
            <person name="Gohl D.M."/>
            <person name="Silverstein K.A.T."/>
            <person name="Koren S."/>
            <person name="Bechman K.B."/>
            <person name="Herman A."/>
            <person name="Abrahante J.E."/>
            <person name="Garbe J."/>
        </authorList>
    </citation>
    <scope>NUCLEOTIDE SEQUENCE</scope>
    <source>
        <strain evidence="3">Duluth1</strain>
        <tissue evidence="3">Whole animal</tissue>
    </source>
</reference>
<dbReference type="InterPro" id="IPR027417">
    <property type="entry name" value="P-loop_NTPase"/>
</dbReference>
<reference evidence="3" key="1">
    <citation type="journal article" date="2019" name="bioRxiv">
        <title>The Genome of the Zebra Mussel, Dreissena polymorpha: A Resource for Invasive Species Research.</title>
        <authorList>
            <person name="McCartney M.A."/>
            <person name="Auch B."/>
            <person name="Kono T."/>
            <person name="Mallez S."/>
            <person name="Zhang Y."/>
            <person name="Obille A."/>
            <person name="Becker A."/>
            <person name="Abrahante J.E."/>
            <person name="Garbe J."/>
            <person name="Badalamenti J.P."/>
            <person name="Herman A."/>
            <person name="Mangelson H."/>
            <person name="Liachko I."/>
            <person name="Sullivan S."/>
            <person name="Sone E.D."/>
            <person name="Koren S."/>
            <person name="Silverstein K.A.T."/>
            <person name="Beckman K.B."/>
            <person name="Gohl D.M."/>
        </authorList>
    </citation>
    <scope>NUCLEOTIDE SEQUENCE</scope>
    <source>
        <strain evidence="3">Duluth1</strain>
        <tissue evidence="3">Whole animal</tissue>
    </source>
</reference>
<dbReference type="InterPro" id="IPR052654">
    <property type="entry name" value="CS_Sulfotransferase"/>
</dbReference>
<evidence type="ECO:0000259" key="2">
    <source>
        <dbReference type="Pfam" id="PF00685"/>
    </source>
</evidence>
<dbReference type="GO" id="GO:0019319">
    <property type="term" value="P:hexose biosynthetic process"/>
    <property type="evidence" value="ECO:0007669"/>
    <property type="project" value="TreeGrafter"/>
</dbReference>
<keyword evidence="1" id="KW-0472">Membrane</keyword>
<evidence type="ECO:0000313" key="4">
    <source>
        <dbReference type="Proteomes" id="UP000828390"/>
    </source>
</evidence>
<dbReference type="GO" id="GO:0050659">
    <property type="term" value="F:N-acetylgalactosamine 4-sulfate 6-O-sulfotransferase activity"/>
    <property type="evidence" value="ECO:0007669"/>
    <property type="project" value="TreeGrafter"/>
</dbReference>
<keyword evidence="1" id="KW-1133">Transmembrane helix</keyword>
<dbReference type="Gene3D" id="3.40.50.300">
    <property type="entry name" value="P-loop containing nucleotide triphosphate hydrolases"/>
    <property type="match status" value="1"/>
</dbReference>
<dbReference type="PANTHER" id="PTHR15723:SF0">
    <property type="entry name" value="CARBOHYDRATE SULFOTRANSFERASE 15"/>
    <property type="match status" value="1"/>
</dbReference>
<name>A0A9D4QKJ3_DREPO</name>
<organism evidence="3 4">
    <name type="scientific">Dreissena polymorpha</name>
    <name type="common">Zebra mussel</name>
    <name type="synonym">Mytilus polymorpha</name>
    <dbReference type="NCBI Taxonomy" id="45954"/>
    <lineage>
        <taxon>Eukaryota</taxon>
        <taxon>Metazoa</taxon>
        <taxon>Spiralia</taxon>
        <taxon>Lophotrochozoa</taxon>
        <taxon>Mollusca</taxon>
        <taxon>Bivalvia</taxon>
        <taxon>Autobranchia</taxon>
        <taxon>Heteroconchia</taxon>
        <taxon>Euheterodonta</taxon>
        <taxon>Imparidentia</taxon>
        <taxon>Neoheterodontei</taxon>
        <taxon>Myida</taxon>
        <taxon>Dreissenoidea</taxon>
        <taxon>Dreissenidae</taxon>
        <taxon>Dreissena</taxon>
    </lineage>
</organism>
<dbReference type="EMBL" id="JAIWYP010000004">
    <property type="protein sequence ID" value="KAH3833642.1"/>
    <property type="molecule type" value="Genomic_DNA"/>
</dbReference>
<proteinExistence type="predicted"/>
<sequence>MDRHQGIRSDGKDLISYKKKSNLRTGVKKASGNVFKWFCLGLLQAPIFTSFYIVHLLEWLKAFPREQILIFRNEDYTVDIKGTMTDIFRFLDVGECSSVVHTDAKSK</sequence>
<comment type="caution">
    <text evidence="3">The sequence shown here is derived from an EMBL/GenBank/DDBJ whole genome shotgun (WGS) entry which is preliminary data.</text>
</comment>
<feature type="transmembrane region" description="Helical" evidence="1">
    <location>
        <begin position="34"/>
        <end position="57"/>
    </location>
</feature>
<accession>A0A9D4QKJ3</accession>
<dbReference type="SUPFAM" id="SSF52540">
    <property type="entry name" value="P-loop containing nucleoside triphosphate hydrolases"/>
    <property type="match status" value="1"/>
</dbReference>
<dbReference type="Pfam" id="PF00685">
    <property type="entry name" value="Sulfotransfer_1"/>
    <property type="match status" value="1"/>
</dbReference>
<evidence type="ECO:0000256" key="1">
    <source>
        <dbReference type="SAM" id="Phobius"/>
    </source>
</evidence>
<dbReference type="AlphaFoldDB" id="A0A9D4QKJ3"/>
<keyword evidence="1" id="KW-0812">Transmembrane</keyword>
<feature type="domain" description="Sulfotransferase" evidence="2">
    <location>
        <begin position="33"/>
        <end position="94"/>
    </location>
</feature>
<protein>
    <recommendedName>
        <fullName evidence="2">Sulfotransferase domain-containing protein</fullName>
    </recommendedName>
</protein>
<evidence type="ECO:0000313" key="3">
    <source>
        <dbReference type="EMBL" id="KAH3833642.1"/>
    </source>
</evidence>
<dbReference type="Proteomes" id="UP000828390">
    <property type="component" value="Unassembled WGS sequence"/>
</dbReference>